<dbReference type="GO" id="GO:0045893">
    <property type="term" value="P:positive regulation of DNA-templated transcription"/>
    <property type="evidence" value="ECO:0007669"/>
    <property type="project" value="UniProtKB-ARBA"/>
</dbReference>
<dbReference type="RefSeq" id="WP_109904524.1">
    <property type="nucleotide sequence ID" value="NZ_QGLE01000003.1"/>
</dbReference>
<sequence>MTEPVVLIVEDDAAVRRVLRATIEAQGCRVIEAATGADALRRMAGERPDLVLLDLGLPDRDGLELIREWRGWSAVPILVLSARGDEATKIRALDLGADDYVTKPFAGGELLARLRAALRRHERNSPSPVFESEGLRIDAAARVATRDGQAVKLSRREWDVLRLLVLDAGKVVGHRSILEKVWGPAQAEQSQYLWVYVGHLREKLEPDPARPRFILTEPGIGYRLVRSEDEQG</sequence>
<evidence type="ECO:0000313" key="12">
    <source>
        <dbReference type="EMBL" id="PWR24767.1"/>
    </source>
</evidence>
<dbReference type="SMART" id="SM00862">
    <property type="entry name" value="Trans_reg_C"/>
    <property type="match status" value="1"/>
</dbReference>
<feature type="modified residue" description="4-aspartylphosphate" evidence="8">
    <location>
        <position position="54"/>
    </location>
</feature>
<keyword evidence="5" id="KW-0805">Transcription regulation</keyword>
<dbReference type="GO" id="GO:0005829">
    <property type="term" value="C:cytosol"/>
    <property type="evidence" value="ECO:0007669"/>
    <property type="project" value="TreeGrafter"/>
</dbReference>
<dbReference type="GO" id="GO:0032993">
    <property type="term" value="C:protein-DNA complex"/>
    <property type="evidence" value="ECO:0007669"/>
    <property type="project" value="TreeGrafter"/>
</dbReference>
<evidence type="ECO:0000256" key="9">
    <source>
        <dbReference type="PROSITE-ProRule" id="PRU01091"/>
    </source>
</evidence>
<keyword evidence="2" id="KW-0963">Cytoplasm</keyword>
<evidence type="ECO:0000256" key="7">
    <source>
        <dbReference type="ARBA" id="ARBA00023163"/>
    </source>
</evidence>
<dbReference type="Proteomes" id="UP000245461">
    <property type="component" value="Unassembled WGS sequence"/>
</dbReference>
<dbReference type="CDD" id="cd17620">
    <property type="entry name" value="REC_OmpR_KdpE-like"/>
    <property type="match status" value="1"/>
</dbReference>
<dbReference type="Gene3D" id="1.10.10.10">
    <property type="entry name" value="Winged helix-like DNA-binding domain superfamily/Winged helix DNA-binding domain"/>
    <property type="match status" value="1"/>
</dbReference>
<evidence type="ECO:0000256" key="4">
    <source>
        <dbReference type="ARBA" id="ARBA00023012"/>
    </source>
</evidence>
<evidence type="ECO:0000256" key="1">
    <source>
        <dbReference type="ARBA" id="ARBA00004496"/>
    </source>
</evidence>
<accession>A0A317ECK4</accession>
<evidence type="ECO:0000256" key="5">
    <source>
        <dbReference type="ARBA" id="ARBA00023015"/>
    </source>
</evidence>
<feature type="domain" description="OmpR/PhoB-type" evidence="11">
    <location>
        <begin position="127"/>
        <end position="226"/>
    </location>
</feature>
<dbReference type="PANTHER" id="PTHR48111">
    <property type="entry name" value="REGULATOR OF RPOS"/>
    <property type="match status" value="1"/>
</dbReference>
<dbReference type="PANTHER" id="PTHR48111:SF50">
    <property type="entry name" value="KDP OPERON TRANSCRIPTIONAL REGULATORY PROTEIN KDPE"/>
    <property type="match status" value="1"/>
</dbReference>
<keyword evidence="4" id="KW-0902">Two-component regulatory system</keyword>
<reference evidence="12 13" key="1">
    <citation type="submission" date="2018-05" db="EMBL/GenBank/DDBJ databases">
        <title>Zavarzinia sp. HR-AS.</title>
        <authorList>
            <person name="Lee Y."/>
            <person name="Jeon C.O."/>
        </authorList>
    </citation>
    <scope>NUCLEOTIDE SEQUENCE [LARGE SCALE GENOMIC DNA]</scope>
    <source>
        <strain evidence="12 13">HR-AS</strain>
    </source>
</reference>
<dbReference type="InterPro" id="IPR001867">
    <property type="entry name" value="OmpR/PhoB-type_DNA-bd"/>
</dbReference>
<dbReference type="PROSITE" id="PS50110">
    <property type="entry name" value="RESPONSE_REGULATORY"/>
    <property type="match status" value="1"/>
</dbReference>
<dbReference type="AlphaFoldDB" id="A0A317ECK4"/>
<evidence type="ECO:0000259" key="10">
    <source>
        <dbReference type="PROSITE" id="PS50110"/>
    </source>
</evidence>
<keyword evidence="7" id="KW-0804">Transcription</keyword>
<feature type="DNA-binding region" description="OmpR/PhoB-type" evidence="9">
    <location>
        <begin position="127"/>
        <end position="226"/>
    </location>
</feature>
<evidence type="ECO:0000256" key="2">
    <source>
        <dbReference type="ARBA" id="ARBA00022490"/>
    </source>
</evidence>
<evidence type="ECO:0000313" key="13">
    <source>
        <dbReference type="Proteomes" id="UP000245461"/>
    </source>
</evidence>
<dbReference type="InterPro" id="IPR011006">
    <property type="entry name" value="CheY-like_superfamily"/>
</dbReference>
<proteinExistence type="predicted"/>
<dbReference type="CDD" id="cd00383">
    <property type="entry name" value="trans_reg_C"/>
    <property type="match status" value="1"/>
</dbReference>
<dbReference type="PROSITE" id="PS51755">
    <property type="entry name" value="OMPR_PHOB"/>
    <property type="match status" value="1"/>
</dbReference>
<protein>
    <recommendedName>
        <fullName evidence="14">DNA-binding response regulator</fullName>
    </recommendedName>
</protein>
<feature type="domain" description="Response regulatory" evidence="10">
    <location>
        <begin position="5"/>
        <end position="118"/>
    </location>
</feature>
<dbReference type="EMBL" id="QGLE01000003">
    <property type="protein sequence ID" value="PWR24767.1"/>
    <property type="molecule type" value="Genomic_DNA"/>
</dbReference>
<keyword evidence="13" id="KW-1185">Reference proteome</keyword>
<dbReference type="SMART" id="SM00448">
    <property type="entry name" value="REC"/>
    <property type="match status" value="1"/>
</dbReference>
<dbReference type="GO" id="GO:0042802">
    <property type="term" value="F:identical protein binding"/>
    <property type="evidence" value="ECO:0007669"/>
    <property type="project" value="UniProtKB-ARBA"/>
</dbReference>
<evidence type="ECO:0000259" key="11">
    <source>
        <dbReference type="PROSITE" id="PS51755"/>
    </source>
</evidence>
<dbReference type="Pfam" id="PF00072">
    <property type="entry name" value="Response_reg"/>
    <property type="match status" value="1"/>
</dbReference>
<name>A0A317ECK4_9PROT</name>
<dbReference type="InterPro" id="IPR036388">
    <property type="entry name" value="WH-like_DNA-bd_sf"/>
</dbReference>
<dbReference type="GO" id="GO:0000987">
    <property type="term" value="F:cis-regulatory region sequence-specific DNA binding"/>
    <property type="evidence" value="ECO:0007669"/>
    <property type="project" value="UniProtKB-ARBA"/>
</dbReference>
<comment type="subcellular location">
    <subcellularLocation>
        <location evidence="1">Cytoplasm</location>
    </subcellularLocation>
</comment>
<keyword evidence="3 8" id="KW-0597">Phosphoprotein</keyword>
<dbReference type="InterPro" id="IPR039420">
    <property type="entry name" value="WalR-like"/>
</dbReference>
<dbReference type="Gene3D" id="3.40.50.2300">
    <property type="match status" value="1"/>
</dbReference>
<evidence type="ECO:0000256" key="8">
    <source>
        <dbReference type="PROSITE-ProRule" id="PRU00169"/>
    </source>
</evidence>
<organism evidence="12 13">
    <name type="scientific">Zavarzinia aquatilis</name>
    <dbReference type="NCBI Taxonomy" id="2211142"/>
    <lineage>
        <taxon>Bacteria</taxon>
        <taxon>Pseudomonadati</taxon>
        <taxon>Pseudomonadota</taxon>
        <taxon>Alphaproteobacteria</taxon>
        <taxon>Rhodospirillales</taxon>
        <taxon>Zavarziniaceae</taxon>
        <taxon>Zavarzinia</taxon>
    </lineage>
</organism>
<gene>
    <name evidence="12" type="ORF">DKG74_08205</name>
</gene>
<dbReference type="InterPro" id="IPR001789">
    <property type="entry name" value="Sig_transdc_resp-reg_receiver"/>
</dbReference>
<dbReference type="Gene3D" id="6.10.250.690">
    <property type="match status" value="1"/>
</dbReference>
<evidence type="ECO:0000256" key="6">
    <source>
        <dbReference type="ARBA" id="ARBA00023125"/>
    </source>
</evidence>
<dbReference type="Pfam" id="PF00486">
    <property type="entry name" value="Trans_reg_C"/>
    <property type="match status" value="1"/>
</dbReference>
<dbReference type="FunFam" id="3.40.50.2300:FF:000021">
    <property type="entry name" value="Two-component system response regulator KdpE"/>
    <property type="match status" value="1"/>
</dbReference>
<keyword evidence="6 9" id="KW-0238">DNA-binding</keyword>
<dbReference type="OrthoDB" id="9802426at2"/>
<dbReference type="SUPFAM" id="SSF52172">
    <property type="entry name" value="CheY-like"/>
    <property type="match status" value="1"/>
</dbReference>
<dbReference type="GO" id="GO:0000156">
    <property type="term" value="F:phosphorelay response regulator activity"/>
    <property type="evidence" value="ECO:0007669"/>
    <property type="project" value="TreeGrafter"/>
</dbReference>
<comment type="caution">
    <text evidence="12">The sequence shown here is derived from an EMBL/GenBank/DDBJ whole genome shotgun (WGS) entry which is preliminary data.</text>
</comment>
<evidence type="ECO:0008006" key="14">
    <source>
        <dbReference type="Google" id="ProtNLM"/>
    </source>
</evidence>
<evidence type="ECO:0000256" key="3">
    <source>
        <dbReference type="ARBA" id="ARBA00022553"/>
    </source>
</evidence>